<name>W2FJ39_PHYNI</name>
<evidence type="ECO:0000313" key="1">
    <source>
        <dbReference type="EMBL" id="ETK70813.1"/>
    </source>
</evidence>
<proteinExistence type="predicted"/>
<gene>
    <name evidence="1" type="ORF">L915_21859</name>
</gene>
<protein>
    <submittedName>
        <fullName evidence="1">Uncharacterized protein</fullName>
    </submittedName>
</protein>
<dbReference type="Proteomes" id="UP000053236">
    <property type="component" value="Unassembled WGS sequence"/>
</dbReference>
<reference evidence="1" key="1">
    <citation type="submission" date="2013-11" db="EMBL/GenBank/DDBJ databases">
        <title>The Genome Sequence of Phytophthora parasitica CJ02B3.</title>
        <authorList>
            <consortium name="The Broad Institute Genomics Platform"/>
            <person name="Russ C."/>
            <person name="Tyler B."/>
            <person name="Panabieres F."/>
            <person name="Shan W."/>
            <person name="Tripathy S."/>
            <person name="Grunwald N."/>
            <person name="Machado M."/>
            <person name="Johnson C.S."/>
            <person name="Arredondo F."/>
            <person name="Hong C."/>
            <person name="Coffey M."/>
            <person name="Young S.K."/>
            <person name="Zeng Q."/>
            <person name="Gargeya S."/>
            <person name="Fitzgerald M."/>
            <person name="Abouelleil A."/>
            <person name="Alvarado L."/>
            <person name="Chapman S.B."/>
            <person name="Gainer-Dewar J."/>
            <person name="Goldberg J."/>
            <person name="Griggs A."/>
            <person name="Gujja S."/>
            <person name="Hansen M."/>
            <person name="Howarth C."/>
            <person name="Imamovic A."/>
            <person name="Ireland A."/>
            <person name="Larimer J."/>
            <person name="McCowan C."/>
            <person name="Murphy C."/>
            <person name="Pearson M."/>
            <person name="Poon T.W."/>
            <person name="Priest M."/>
            <person name="Roberts A."/>
            <person name="Saif S."/>
            <person name="Shea T."/>
            <person name="Sykes S."/>
            <person name="Wortman J."/>
            <person name="Nusbaum C."/>
            <person name="Birren B."/>
        </authorList>
    </citation>
    <scope>NUCLEOTIDE SEQUENCE [LARGE SCALE GENOMIC DNA]</scope>
    <source>
        <strain evidence="1">CJ02B3</strain>
    </source>
</reference>
<dbReference type="EMBL" id="KI690096">
    <property type="protein sequence ID" value="ETK70813.1"/>
    <property type="molecule type" value="Genomic_DNA"/>
</dbReference>
<accession>W2FJ39</accession>
<dbReference type="AlphaFoldDB" id="W2FJ39"/>
<organism evidence="1">
    <name type="scientific">Phytophthora nicotianae</name>
    <name type="common">Potato buckeye rot agent</name>
    <name type="synonym">Phytophthora parasitica</name>
    <dbReference type="NCBI Taxonomy" id="4792"/>
    <lineage>
        <taxon>Eukaryota</taxon>
        <taxon>Sar</taxon>
        <taxon>Stramenopiles</taxon>
        <taxon>Oomycota</taxon>
        <taxon>Peronosporomycetes</taxon>
        <taxon>Peronosporales</taxon>
        <taxon>Peronosporaceae</taxon>
        <taxon>Phytophthora</taxon>
    </lineage>
</organism>
<sequence>MGHWFVFQKVWNDVSGLWSSRLTFEGYEVEAFRGREVAIPV</sequence>